<evidence type="ECO:0000313" key="2">
    <source>
        <dbReference type="Proteomes" id="UP001281656"/>
    </source>
</evidence>
<gene>
    <name evidence="1" type="ORF">P8V03_15085</name>
</gene>
<keyword evidence="2" id="KW-1185">Reference proteome</keyword>
<proteinExistence type="predicted"/>
<dbReference type="RefSeq" id="WP_318798799.1">
    <property type="nucleotide sequence ID" value="NZ_JARUJP010000021.1"/>
</dbReference>
<reference evidence="1 2" key="1">
    <citation type="submission" date="2023-04" db="EMBL/GenBank/DDBJ databases">
        <title>Clostridium tannerae sp. nov., isolated from the fecal material of an alpaca.</title>
        <authorList>
            <person name="Miller S."/>
            <person name="Hendry M."/>
            <person name="King J."/>
            <person name="Sankaranarayanan K."/>
            <person name="Lawson P.A."/>
        </authorList>
    </citation>
    <scope>NUCLEOTIDE SEQUENCE [LARGE SCALE GENOMIC DNA]</scope>
    <source>
        <strain evidence="1 2">A1-XYC3</strain>
    </source>
</reference>
<protein>
    <submittedName>
        <fullName evidence="1">Uncharacterized protein</fullName>
    </submittedName>
</protein>
<organism evidence="1 2">
    <name type="scientific">Clostridium tanneri</name>
    <dbReference type="NCBI Taxonomy" id="3037988"/>
    <lineage>
        <taxon>Bacteria</taxon>
        <taxon>Bacillati</taxon>
        <taxon>Bacillota</taxon>
        <taxon>Clostridia</taxon>
        <taxon>Eubacteriales</taxon>
        <taxon>Clostridiaceae</taxon>
        <taxon>Clostridium</taxon>
    </lineage>
</organism>
<dbReference type="Proteomes" id="UP001281656">
    <property type="component" value="Unassembled WGS sequence"/>
</dbReference>
<name>A0ABU4JWE3_9CLOT</name>
<accession>A0ABU4JWE3</accession>
<evidence type="ECO:0000313" key="1">
    <source>
        <dbReference type="EMBL" id="MDW8802472.1"/>
    </source>
</evidence>
<comment type="caution">
    <text evidence="1">The sequence shown here is derived from an EMBL/GenBank/DDBJ whole genome shotgun (WGS) entry which is preliminary data.</text>
</comment>
<sequence length="137" mass="16577">MLFEKLANDKTVKVIEDQLRKHLTNTYFKEIQVPNIIEAKPLKKEREKLVKKIYNSFWKTICKELKYVYHEKHKDIQIKSKDVDDIICLAATFYLEDGLLNELRDFKMKNDKVRLVKIYKENGSYKEEFQKYLKNIL</sequence>
<dbReference type="EMBL" id="JARUJP010000021">
    <property type="protein sequence ID" value="MDW8802472.1"/>
    <property type="molecule type" value="Genomic_DNA"/>
</dbReference>